<keyword evidence="1" id="KW-0472">Membrane</keyword>
<evidence type="ECO:0000313" key="3">
    <source>
        <dbReference type="EMBL" id="KGE05242.1"/>
    </source>
</evidence>
<protein>
    <submittedName>
        <fullName evidence="3">Uncharacterized protein</fullName>
    </submittedName>
</protein>
<feature type="signal peptide" evidence="2">
    <location>
        <begin position="1"/>
        <end position="36"/>
    </location>
</feature>
<evidence type="ECO:0000256" key="1">
    <source>
        <dbReference type="SAM" id="Phobius"/>
    </source>
</evidence>
<feature type="chain" id="PRO_5001911139" evidence="2">
    <location>
        <begin position="37"/>
        <end position="705"/>
    </location>
</feature>
<keyword evidence="4" id="KW-1185">Reference proteome</keyword>
<keyword evidence="1" id="KW-0812">Transmembrane</keyword>
<reference evidence="3 4" key="1">
    <citation type="journal article" date="2014" name="Genome Announc.">
        <title>Genome Sequence of Gammaproteobacterial Pseudohaliea rubra Type Strain DSM 19751, Isolated from Coastal Seawater of the Mediterranean Sea.</title>
        <authorList>
            <person name="Spring S."/>
            <person name="Fiebig A."/>
            <person name="Riedel T."/>
            <person name="Goker M."/>
            <person name="Klenk H.P."/>
        </authorList>
    </citation>
    <scope>NUCLEOTIDE SEQUENCE [LARGE SCALE GENOMIC DNA]</scope>
    <source>
        <strain evidence="3 4">DSM 19751</strain>
    </source>
</reference>
<dbReference type="EMBL" id="AUVB01000007">
    <property type="protein sequence ID" value="KGE05242.1"/>
    <property type="molecule type" value="Genomic_DNA"/>
</dbReference>
<dbReference type="HOGENOM" id="CLU_391178_0_0_6"/>
<dbReference type="InterPro" id="IPR053784">
    <property type="entry name" value="Choice_anch_U_dom"/>
</dbReference>
<evidence type="ECO:0000256" key="2">
    <source>
        <dbReference type="SAM" id="SignalP"/>
    </source>
</evidence>
<dbReference type="STRING" id="1265313.HRUBRA_00187"/>
<feature type="transmembrane region" description="Helical" evidence="1">
    <location>
        <begin position="680"/>
        <end position="698"/>
    </location>
</feature>
<keyword evidence="1" id="KW-1133">Transmembrane helix</keyword>
<dbReference type="Gene3D" id="2.160.20.110">
    <property type="match status" value="1"/>
</dbReference>
<accession>A0A095VUV5</accession>
<dbReference type="RefSeq" id="WP_144244437.1">
    <property type="nucleotide sequence ID" value="NZ_KN234767.1"/>
</dbReference>
<dbReference type="OrthoDB" id="5959932at2"/>
<dbReference type="Proteomes" id="UP000029640">
    <property type="component" value="Unassembled WGS sequence"/>
</dbReference>
<gene>
    <name evidence="3" type="ORF">HRUBRA_00187</name>
</gene>
<dbReference type="eggNOG" id="COG2931">
    <property type="taxonomic scope" value="Bacteria"/>
</dbReference>
<name>A0A095VUV5_9GAMM</name>
<comment type="caution">
    <text evidence="3">The sequence shown here is derived from an EMBL/GenBank/DDBJ whole genome shotgun (WGS) entry which is preliminary data.</text>
</comment>
<sequence length="705" mass="72772">MVIGTLSFATKRGRLRQTCGVLLVAGLWGIASPSQAGCPATQAPEGSGTSTDPYLIQTVNNLYWMSEVGDGFGSGQLSDASTSAVYLKQTQDIDAASINECPDPWNSPQLKGIYDGDGHRISNLTAYKNGNALGLFGTLLIASDAGIKNLVLENFTVGDEDARDVGGIVSSVAYATGASDPSERALSFSRLKLISSTLKTTDFSGKIGGIISYLGPPPTGSGISVEVTLEELAVVDTTMETTSSGTPAVGGLVGNVQGLQDFTLKNAYVDASLIANSSGNATRTGGLIGWLDGDATDPNVPSGDVEKSYAVLRDGVGSNTRPSSIALFGSFSTSDSDMDLTFQHLYLESADEDVGDTSGLTYASTRVSAADLLDDATFSGFDFTASGPWRINSAVNDGAPYLSWEFPDPEVTVDTSPVPPGAGISVTPSDNPITVVLGQTQSLDITVNPGYALQIDPASTCAGSLTGSTYQTEALTEDCTVKINAFNHGDAFVDGSVEVEDAAPNSGDGNNDGVDDADQVEVASVLLDSDSGSAVYATVESLGGRPLVEVSTSSIDTDNFASLPGLPEGSEAVLGMLEFKALQVANGGTETFKVTVHSDAALEGVLKWNRVADQWDSIGTVSGQSVTFYITDGGPYDRHGSADGEILDPIVPLTSVSTSGGASGTASGDALAVPTTSRSLLALMAALMLGLVFLQRAARHQQQRL</sequence>
<keyword evidence="2" id="KW-0732">Signal</keyword>
<organism evidence="3 4">
    <name type="scientific">Pseudohaliea rubra DSM 19751</name>
    <dbReference type="NCBI Taxonomy" id="1265313"/>
    <lineage>
        <taxon>Bacteria</taxon>
        <taxon>Pseudomonadati</taxon>
        <taxon>Pseudomonadota</taxon>
        <taxon>Gammaproteobacteria</taxon>
        <taxon>Cellvibrionales</taxon>
        <taxon>Halieaceae</taxon>
        <taxon>Pseudohaliea</taxon>
    </lineage>
</organism>
<evidence type="ECO:0000313" key="4">
    <source>
        <dbReference type="Proteomes" id="UP000029640"/>
    </source>
</evidence>
<dbReference type="AlphaFoldDB" id="A0A095VUV5"/>
<proteinExistence type="predicted"/>
<dbReference type="NCBIfam" id="NF041766">
    <property type="entry name" value="choice_anch_U"/>
    <property type="match status" value="1"/>
</dbReference>